<proteinExistence type="predicted"/>
<keyword evidence="2" id="KW-1185">Reference proteome</keyword>
<dbReference type="Proteomes" id="UP001500305">
    <property type="component" value="Unassembled WGS sequence"/>
</dbReference>
<dbReference type="Gene3D" id="2.20.25.10">
    <property type="match status" value="1"/>
</dbReference>
<name>A0ABP5RMX1_9ACTN</name>
<dbReference type="EMBL" id="BAAATR010000035">
    <property type="protein sequence ID" value="GAA2267817.1"/>
    <property type="molecule type" value="Genomic_DNA"/>
</dbReference>
<sequence>MSLEPDLLDVLGCPEHPDAGLRNDPAAATLTCGECGHAYPVVDGVPILLAPAARG</sequence>
<comment type="caution">
    <text evidence="1">The sequence shown here is derived from an EMBL/GenBank/DDBJ whole genome shotgun (WGS) entry which is preliminary data.</text>
</comment>
<reference evidence="2" key="1">
    <citation type="journal article" date="2019" name="Int. J. Syst. Evol. Microbiol.">
        <title>The Global Catalogue of Microorganisms (GCM) 10K type strain sequencing project: providing services to taxonomists for standard genome sequencing and annotation.</title>
        <authorList>
            <consortium name="The Broad Institute Genomics Platform"/>
            <consortium name="The Broad Institute Genome Sequencing Center for Infectious Disease"/>
            <person name="Wu L."/>
            <person name="Ma J."/>
        </authorList>
    </citation>
    <scope>NUCLEOTIDE SEQUENCE [LARGE SCALE GENOMIC DNA]</scope>
    <source>
        <strain evidence="2">JCM 7356</strain>
    </source>
</reference>
<organism evidence="1 2">
    <name type="scientific">Kitasatospora cystarginea</name>
    <dbReference type="NCBI Taxonomy" id="58350"/>
    <lineage>
        <taxon>Bacteria</taxon>
        <taxon>Bacillati</taxon>
        <taxon>Actinomycetota</taxon>
        <taxon>Actinomycetes</taxon>
        <taxon>Kitasatosporales</taxon>
        <taxon>Streptomycetaceae</taxon>
        <taxon>Kitasatospora</taxon>
    </lineage>
</organism>
<dbReference type="SUPFAM" id="SSF158997">
    <property type="entry name" value="Trm112p-like"/>
    <property type="match status" value="1"/>
</dbReference>
<evidence type="ECO:0000313" key="1">
    <source>
        <dbReference type="EMBL" id="GAA2267817.1"/>
    </source>
</evidence>
<dbReference type="RefSeq" id="WP_344639777.1">
    <property type="nucleotide sequence ID" value="NZ_BAAATR010000035.1"/>
</dbReference>
<evidence type="ECO:0000313" key="2">
    <source>
        <dbReference type="Proteomes" id="UP001500305"/>
    </source>
</evidence>
<dbReference type="InterPro" id="IPR005651">
    <property type="entry name" value="Trm112-like"/>
</dbReference>
<gene>
    <name evidence="1" type="ORF">GCM10010430_61260</name>
</gene>
<protein>
    <submittedName>
        <fullName evidence="1">Trm112 family protein</fullName>
    </submittedName>
</protein>
<dbReference type="Pfam" id="PF03966">
    <property type="entry name" value="Trm112p"/>
    <property type="match status" value="1"/>
</dbReference>
<accession>A0ABP5RMX1</accession>